<dbReference type="Pfam" id="PF19885">
    <property type="entry name" value="DUF6358"/>
    <property type="match status" value="1"/>
</dbReference>
<keyword evidence="1" id="KW-0812">Transmembrane</keyword>
<keyword evidence="3" id="KW-1185">Reference proteome</keyword>
<keyword evidence="1" id="KW-0472">Membrane</keyword>
<sequence>MWKKFALNIAYTIGFFLAVIIGCWAYKNHQYLYLAGAAVVGIMFVILKTRLRKEVREMLKNR</sequence>
<dbReference type="EMBL" id="QAOQ01000002">
    <property type="protein sequence ID" value="PTQ99895.1"/>
    <property type="molecule type" value="Genomic_DNA"/>
</dbReference>
<gene>
    <name evidence="2" type="ORF">C8P68_102725</name>
</gene>
<protein>
    <submittedName>
        <fullName evidence="2">Uncharacterized protein</fullName>
    </submittedName>
</protein>
<accession>A0A2T5JE16</accession>
<evidence type="ECO:0000313" key="2">
    <source>
        <dbReference type="EMBL" id="PTQ99895.1"/>
    </source>
</evidence>
<reference evidence="2 3" key="1">
    <citation type="submission" date="2018-04" db="EMBL/GenBank/DDBJ databases">
        <title>Genomic Encyclopedia of Archaeal and Bacterial Type Strains, Phase II (KMG-II): from individual species to whole genera.</title>
        <authorList>
            <person name="Goeker M."/>
        </authorList>
    </citation>
    <scope>NUCLEOTIDE SEQUENCE [LARGE SCALE GENOMIC DNA]</scope>
    <source>
        <strain evidence="2 3">DSM 26809</strain>
    </source>
</reference>
<dbReference type="PROSITE" id="PS51257">
    <property type="entry name" value="PROKAR_LIPOPROTEIN"/>
    <property type="match status" value="1"/>
</dbReference>
<dbReference type="OrthoDB" id="773226at2"/>
<proteinExistence type="predicted"/>
<organism evidence="2 3">
    <name type="scientific">Mucilaginibacter yixingensis</name>
    <dbReference type="NCBI Taxonomy" id="1295612"/>
    <lineage>
        <taxon>Bacteria</taxon>
        <taxon>Pseudomonadati</taxon>
        <taxon>Bacteroidota</taxon>
        <taxon>Sphingobacteriia</taxon>
        <taxon>Sphingobacteriales</taxon>
        <taxon>Sphingobacteriaceae</taxon>
        <taxon>Mucilaginibacter</taxon>
    </lineage>
</organism>
<dbReference type="Proteomes" id="UP000244168">
    <property type="component" value="Unassembled WGS sequence"/>
</dbReference>
<dbReference type="RefSeq" id="WP_107827803.1">
    <property type="nucleotide sequence ID" value="NZ_CP160205.1"/>
</dbReference>
<feature type="transmembrane region" description="Helical" evidence="1">
    <location>
        <begin position="31"/>
        <end position="51"/>
    </location>
</feature>
<evidence type="ECO:0000313" key="3">
    <source>
        <dbReference type="Proteomes" id="UP000244168"/>
    </source>
</evidence>
<comment type="caution">
    <text evidence="2">The sequence shown here is derived from an EMBL/GenBank/DDBJ whole genome shotgun (WGS) entry which is preliminary data.</text>
</comment>
<dbReference type="AlphaFoldDB" id="A0A2T5JE16"/>
<name>A0A2T5JE16_9SPHI</name>
<dbReference type="InterPro" id="IPR045938">
    <property type="entry name" value="DUF6358"/>
</dbReference>
<feature type="transmembrane region" description="Helical" evidence="1">
    <location>
        <begin position="5"/>
        <end position="25"/>
    </location>
</feature>
<keyword evidence="1" id="KW-1133">Transmembrane helix</keyword>
<evidence type="ECO:0000256" key="1">
    <source>
        <dbReference type="SAM" id="Phobius"/>
    </source>
</evidence>